<evidence type="ECO:0000313" key="2">
    <source>
        <dbReference type="EMBL" id="SOB87216.1"/>
    </source>
</evidence>
<protein>
    <submittedName>
        <fullName evidence="2">Uncharacterized protein</fullName>
    </submittedName>
</protein>
<dbReference type="RefSeq" id="WP_097064128.1">
    <property type="nucleotide sequence ID" value="NZ_OBMI01000002.1"/>
</dbReference>
<dbReference type="Proteomes" id="UP000219494">
    <property type="component" value="Unassembled WGS sequence"/>
</dbReference>
<dbReference type="AlphaFoldDB" id="A0A285QZF0"/>
<name>A0A285QZF0_9SPHN</name>
<keyword evidence="3" id="KW-1185">Reference proteome</keyword>
<sequence>MKRATLLAAALLCATPASAGWKLVPAGTPIAVAKSSMSVRPGEAWNRSTERPSKRGETWTLDGVALSDLSFYAAVPPGEAIFRERDKKDEPLPRVAAGMLPTDIVAAVEGSYRILLRTSLFEVEEVAPATLGGHKGVRFTYRFTTQDDEVRRRGEALAALVGGRLYLMTFDAPAIHYFDARIAAARAVMDSAVIPAASVEVTR</sequence>
<feature type="signal peptide" evidence="1">
    <location>
        <begin position="1"/>
        <end position="19"/>
    </location>
</feature>
<dbReference type="EMBL" id="OBMI01000002">
    <property type="protein sequence ID" value="SOB87216.1"/>
    <property type="molecule type" value="Genomic_DNA"/>
</dbReference>
<gene>
    <name evidence="2" type="ORF">SAMN06297144_2340</name>
</gene>
<feature type="chain" id="PRO_5013261722" evidence="1">
    <location>
        <begin position="20"/>
        <end position="203"/>
    </location>
</feature>
<organism evidence="2 3">
    <name type="scientific">Sphingomonas guangdongensis</name>
    <dbReference type="NCBI Taxonomy" id="1141890"/>
    <lineage>
        <taxon>Bacteria</taxon>
        <taxon>Pseudomonadati</taxon>
        <taxon>Pseudomonadota</taxon>
        <taxon>Alphaproteobacteria</taxon>
        <taxon>Sphingomonadales</taxon>
        <taxon>Sphingomonadaceae</taxon>
        <taxon>Sphingomonas</taxon>
    </lineage>
</organism>
<reference evidence="2 3" key="1">
    <citation type="submission" date="2017-07" db="EMBL/GenBank/DDBJ databases">
        <authorList>
            <person name="Sun Z.S."/>
            <person name="Albrecht U."/>
            <person name="Echele G."/>
            <person name="Lee C.C."/>
        </authorList>
    </citation>
    <scope>NUCLEOTIDE SEQUENCE [LARGE SCALE GENOMIC DNA]</scope>
    <source>
        <strain evidence="2 3">CGMCC 1.12672</strain>
    </source>
</reference>
<evidence type="ECO:0000256" key="1">
    <source>
        <dbReference type="SAM" id="SignalP"/>
    </source>
</evidence>
<keyword evidence="1" id="KW-0732">Signal</keyword>
<accession>A0A285QZF0</accession>
<evidence type="ECO:0000313" key="3">
    <source>
        <dbReference type="Proteomes" id="UP000219494"/>
    </source>
</evidence>
<dbReference type="OrthoDB" id="6306524at2"/>
<proteinExistence type="predicted"/>